<feature type="region of interest" description="Disordered" evidence="2">
    <location>
        <begin position="785"/>
        <end position="819"/>
    </location>
</feature>
<reference evidence="5 6" key="1">
    <citation type="journal article" name="Sci. Rep.">
        <title>Telomere-to-telomere assembled and centromere annotated genomes of the two main subspecies of the button mushroom Agaricus bisporus reveal especially polymorphic chromosome ends.</title>
        <authorList>
            <person name="Sonnenberg A.S.M."/>
            <person name="Sedaghat-Telgerd N."/>
            <person name="Lavrijssen B."/>
            <person name="Ohm R.A."/>
            <person name="Hendrickx P.M."/>
            <person name="Scholtmeijer K."/>
            <person name="Baars J.J.P."/>
            <person name="van Peer A."/>
        </authorList>
    </citation>
    <scope>NUCLEOTIDE SEQUENCE [LARGE SCALE GENOMIC DNA]</scope>
    <source>
        <strain evidence="5 6">H119_p4</strain>
    </source>
</reference>
<proteinExistence type="predicted"/>
<sequence>MSTSALEFVPTQGELSVVAAILEYARVNSSPSSNLDGNSQLDSQTAVDILQRSGLSNVELSSIWTIADEDQDGNLSERELAIAVRLIGWAQSGKPVNRSFLNYSDGPLPTLKDVWENKWSSTPVELPPINLHDKIEFHRAFREACPVNGLLDGEKVRDIFLKTNLSFSQLDQVWNLIDTQGRGSLNNVEFAVGLYLIQAIKTCQLTVLPSSIPPHIYDQLSVKSNSPFATPRSPTKSAPLPWKSPSISVKNVATQFDQPKAEPPWDVSTLEQAEADRHFDTLDTEKSGFVDGDESARFMLKFFRLPASDIAEIWELVDLRHDNKLNKDQLAVAVHLIYRRLEGHEFPPMELPNSLIPPSMRSRPQTHIRRASVPSQPRKKAPPPPPPASKKPSISLPASPLLRRTSSFSPLASTSLRPPKPIESELKNRFSIAVIPEGSPASSFPPANIGSPGPFTSYYGNVTTPPAFSNHHYNDLRVPTIPASPSPHSPSPSSPAVHPDHEMMTELRAETKHLRNQVGELLTQLKENNQYRERNEVIKEDNKRLKNRLQEMETAMSQLVQANEGADRTEELSHEVARLTRLLGDHQETEAELRDTLNSVAELTQQNRALEQNYADLKTEKESVEEKLKEKEDKMQDLQVEKNSIATRLIEMEKLLADPQTKGSSKRELQMLLKDVTKENDMLKNRERHMHQQMSTILLTSRNQAEADDMKRENTRLKSEVEELEEVMKRMQATSSDNQLQRRINELEREKGALDRQVTEVARRVREIEEVSERKIAELQRRCQELQANNQTPRHMHNSSVQREDNAPPPAYSEVSMPT</sequence>
<evidence type="ECO:0000313" key="6">
    <source>
        <dbReference type="Proteomes" id="UP000629468"/>
    </source>
</evidence>
<keyword evidence="1" id="KW-0106">Calcium</keyword>
<dbReference type="GO" id="GO:0005886">
    <property type="term" value="C:plasma membrane"/>
    <property type="evidence" value="ECO:0007669"/>
    <property type="project" value="TreeGrafter"/>
</dbReference>
<feature type="domain" description="EF-hand" evidence="4">
    <location>
        <begin position="270"/>
        <end position="305"/>
    </location>
</feature>
<dbReference type="GO" id="GO:0005509">
    <property type="term" value="F:calcium ion binding"/>
    <property type="evidence" value="ECO:0007669"/>
    <property type="project" value="InterPro"/>
</dbReference>
<dbReference type="GO" id="GO:0016197">
    <property type="term" value="P:endosomal transport"/>
    <property type="evidence" value="ECO:0007669"/>
    <property type="project" value="TreeGrafter"/>
</dbReference>
<evidence type="ECO:0000256" key="2">
    <source>
        <dbReference type="SAM" id="MobiDB-lite"/>
    </source>
</evidence>
<feature type="domain" description="EH" evidence="3">
    <location>
        <begin position="133"/>
        <end position="223"/>
    </location>
</feature>
<dbReference type="AlphaFoldDB" id="A0A8H7C6G7"/>
<dbReference type="CDD" id="cd00052">
    <property type="entry name" value="EH"/>
    <property type="match status" value="2"/>
</dbReference>
<evidence type="ECO:0000256" key="1">
    <source>
        <dbReference type="ARBA" id="ARBA00022837"/>
    </source>
</evidence>
<feature type="compositionally biased region" description="Polar residues" evidence="2">
    <location>
        <begin position="786"/>
        <end position="801"/>
    </location>
</feature>
<dbReference type="InterPro" id="IPR011992">
    <property type="entry name" value="EF-hand-dom_pair"/>
</dbReference>
<dbReference type="SUPFAM" id="SSF47473">
    <property type="entry name" value="EF-hand"/>
    <property type="match status" value="3"/>
</dbReference>
<dbReference type="Proteomes" id="UP000629468">
    <property type="component" value="Unassembled WGS sequence"/>
</dbReference>
<dbReference type="Gene3D" id="1.10.238.10">
    <property type="entry name" value="EF-hand"/>
    <property type="match status" value="3"/>
</dbReference>
<feature type="region of interest" description="Disordered" evidence="2">
    <location>
        <begin position="479"/>
        <end position="499"/>
    </location>
</feature>
<dbReference type="InterPro" id="IPR000261">
    <property type="entry name" value="EH_dom"/>
</dbReference>
<dbReference type="PROSITE" id="PS00018">
    <property type="entry name" value="EF_HAND_1"/>
    <property type="match status" value="1"/>
</dbReference>
<feature type="compositionally biased region" description="Pro residues" evidence="2">
    <location>
        <begin position="482"/>
        <end position="493"/>
    </location>
</feature>
<gene>
    <name evidence="5" type="ORF">Agabi119p4_8121</name>
</gene>
<dbReference type="Pfam" id="PF12763">
    <property type="entry name" value="EH"/>
    <property type="match status" value="3"/>
</dbReference>
<evidence type="ECO:0000313" key="5">
    <source>
        <dbReference type="EMBL" id="KAF7763584.1"/>
    </source>
</evidence>
<feature type="domain" description="EF-hand" evidence="4">
    <location>
        <begin position="55"/>
        <end position="90"/>
    </location>
</feature>
<feature type="domain" description="EH" evidence="3">
    <location>
        <begin position="271"/>
        <end position="362"/>
    </location>
</feature>
<accession>A0A8H7C6G7</accession>
<dbReference type="PANTHER" id="PTHR11216:SF170">
    <property type="entry name" value="DYNAMIN ASSOCIATED PROTEIN 160, ISOFORM D"/>
    <property type="match status" value="1"/>
</dbReference>
<dbReference type="EMBL" id="JABXXO010000011">
    <property type="protein sequence ID" value="KAF7763584.1"/>
    <property type="molecule type" value="Genomic_DNA"/>
</dbReference>
<protein>
    <submittedName>
        <fullName evidence="5">Uncharacterized protein</fullName>
    </submittedName>
</protein>
<evidence type="ECO:0000259" key="3">
    <source>
        <dbReference type="PROSITE" id="PS50031"/>
    </source>
</evidence>
<dbReference type="SMART" id="SM00027">
    <property type="entry name" value="EH"/>
    <property type="match status" value="3"/>
</dbReference>
<name>A0A8H7C6G7_AGABI</name>
<organism evidence="5 6">
    <name type="scientific">Agaricus bisporus var. burnettii</name>
    <dbReference type="NCBI Taxonomy" id="192524"/>
    <lineage>
        <taxon>Eukaryota</taxon>
        <taxon>Fungi</taxon>
        <taxon>Dikarya</taxon>
        <taxon>Basidiomycota</taxon>
        <taxon>Agaricomycotina</taxon>
        <taxon>Agaricomycetes</taxon>
        <taxon>Agaricomycetidae</taxon>
        <taxon>Agaricales</taxon>
        <taxon>Agaricineae</taxon>
        <taxon>Agaricaceae</taxon>
        <taxon>Agaricus</taxon>
    </lineage>
</organism>
<evidence type="ECO:0000259" key="4">
    <source>
        <dbReference type="PROSITE" id="PS50222"/>
    </source>
</evidence>
<dbReference type="InterPro" id="IPR002048">
    <property type="entry name" value="EF_hand_dom"/>
</dbReference>
<feature type="domain" description="EH" evidence="3">
    <location>
        <begin position="49"/>
        <end position="128"/>
    </location>
</feature>
<dbReference type="GO" id="GO:0005737">
    <property type="term" value="C:cytoplasm"/>
    <property type="evidence" value="ECO:0007669"/>
    <property type="project" value="TreeGrafter"/>
</dbReference>
<dbReference type="PROSITE" id="PS50031">
    <property type="entry name" value="EH"/>
    <property type="match status" value="3"/>
</dbReference>
<dbReference type="SMART" id="SM00054">
    <property type="entry name" value="EFh"/>
    <property type="match status" value="4"/>
</dbReference>
<dbReference type="InterPro" id="IPR018247">
    <property type="entry name" value="EF_Hand_1_Ca_BS"/>
</dbReference>
<dbReference type="GO" id="GO:0006897">
    <property type="term" value="P:endocytosis"/>
    <property type="evidence" value="ECO:0007669"/>
    <property type="project" value="TreeGrafter"/>
</dbReference>
<feature type="region of interest" description="Disordered" evidence="2">
    <location>
        <begin position="348"/>
        <end position="398"/>
    </location>
</feature>
<comment type="caution">
    <text evidence="5">The sequence shown here is derived from an EMBL/GenBank/DDBJ whole genome shotgun (WGS) entry which is preliminary data.</text>
</comment>
<dbReference type="PROSITE" id="PS50222">
    <property type="entry name" value="EF_HAND_2"/>
    <property type="match status" value="2"/>
</dbReference>
<dbReference type="PANTHER" id="PTHR11216">
    <property type="entry name" value="EH DOMAIN"/>
    <property type="match status" value="1"/>
</dbReference>